<name>A0A0F9AQX6_9ZZZZ</name>
<protein>
    <submittedName>
        <fullName evidence="1">Uncharacterized protein</fullName>
    </submittedName>
</protein>
<sequence length="79" mass="8264">MSNLEVVGSLLLYAVLPPTVSGSDRDSASAVKQIVKQAEGEGNVVVDIIPIYAGWNSGVDSMWAAAVFLKVAGSTRNRS</sequence>
<reference evidence="1" key="1">
    <citation type="journal article" date="2015" name="Nature">
        <title>Complex archaea that bridge the gap between prokaryotes and eukaryotes.</title>
        <authorList>
            <person name="Spang A."/>
            <person name="Saw J.H."/>
            <person name="Jorgensen S.L."/>
            <person name="Zaremba-Niedzwiedzka K."/>
            <person name="Martijn J."/>
            <person name="Lind A.E."/>
            <person name="van Eijk R."/>
            <person name="Schleper C."/>
            <person name="Guy L."/>
            <person name="Ettema T.J."/>
        </authorList>
    </citation>
    <scope>NUCLEOTIDE SEQUENCE</scope>
</reference>
<dbReference type="EMBL" id="LAZR01041499">
    <property type="protein sequence ID" value="KKL11830.1"/>
    <property type="molecule type" value="Genomic_DNA"/>
</dbReference>
<dbReference type="AlphaFoldDB" id="A0A0F9AQX6"/>
<comment type="caution">
    <text evidence="1">The sequence shown here is derived from an EMBL/GenBank/DDBJ whole genome shotgun (WGS) entry which is preliminary data.</text>
</comment>
<gene>
    <name evidence="1" type="ORF">LCGC14_2541800</name>
</gene>
<organism evidence="1">
    <name type="scientific">marine sediment metagenome</name>
    <dbReference type="NCBI Taxonomy" id="412755"/>
    <lineage>
        <taxon>unclassified sequences</taxon>
        <taxon>metagenomes</taxon>
        <taxon>ecological metagenomes</taxon>
    </lineage>
</organism>
<accession>A0A0F9AQX6</accession>
<evidence type="ECO:0000313" key="1">
    <source>
        <dbReference type="EMBL" id="KKL11830.1"/>
    </source>
</evidence>
<proteinExistence type="predicted"/>